<dbReference type="InterPro" id="IPR036188">
    <property type="entry name" value="FAD/NAD-bd_sf"/>
</dbReference>
<evidence type="ECO:0000259" key="2">
    <source>
        <dbReference type="Pfam" id="PF01266"/>
    </source>
</evidence>
<proteinExistence type="predicted"/>
<dbReference type="GO" id="GO:0005737">
    <property type="term" value="C:cytoplasm"/>
    <property type="evidence" value="ECO:0007669"/>
    <property type="project" value="TreeGrafter"/>
</dbReference>
<dbReference type="Proteomes" id="UP000248857">
    <property type="component" value="Unassembled WGS sequence"/>
</dbReference>
<dbReference type="RefSeq" id="WP_110987112.1">
    <property type="nucleotide sequence ID" value="NZ_CAWNWM010000010.1"/>
</dbReference>
<name>A0A2W1JFH5_9CYAN</name>
<dbReference type="PANTHER" id="PTHR13847">
    <property type="entry name" value="SARCOSINE DEHYDROGENASE-RELATED"/>
    <property type="match status" value="1"/>
</dbReference>
<organism evidence="3 4">
    <name type="scientific">Acaryochloris thomasi RCC1774</name>
    <dbReference type="NCBI Taxonomy" id="1764569"/>
    <lineage>
        <taxon>Bacteria</taxon>
        <taxon>Bacillati</taxon>
        <taxon>Cyanobacteriota</taxon>
        <taxon>Cyanophyceae</taxon>
        <taxon>Acaryochloridales</taxon>
        <taxon>Acaryochloridaceae</taxon>
        <taxon>Acaryochloris</taxon>
        <taxon>Acaryochloris thomasi</taxon>
    </lineage>
</organism>
<dbReference type="EC" id="1.4.3.19" evidence="3"/>
<evidence type="ECO:0000313" key="3">
    <source>
        <dbReference type="EMBL" id="PZD72409.1"/>
    </source>
</evidence>
<dbReference type="EMBL" id="PQWO01000010">
    <property type="protein sequence ID" value="PZD72409.1"/>
    <property type="molecule type" value="Genomic_DNA"/>
</dbReference>
<dbReference type="SUPFAM" id="SSF54373">
    <property type="entry name" value="FAD-linked reductases, C-terminal domain"/>
    <property type="match status" value="1"/>
</dbReference>
<dbReference type="PANTHER" id="PTHR13847:SF289">
    <property type="entry name" value="GLYCINE OXIDASE"/>
    <property type="match status" value="1"/>
</dbReference>
<comment type="caution">
    <text evidence="3">The sequence shown here is derived from an EMBL/GenBank/DDBJ whole genome shotgun (WGS) entry which is preliminary data.</text>
</comment>
<dbReference type="Gene3D" id="3.50.50.60">
    <property type="entry name" value="FAD/NAD(P)-binding domain"/>
    <property type="match status" value="1"/>
</dbReference>
<protein>
    <submittedName>
        <fullName evidence="3">Glycine oxidase</fullName>
        <ecNumber evidence="3">1.4.3.19</ecNumber>
    </submittedName>
</protein>
<dbReference type="AlphaFoldDB" id="A0A2W1JFH5"/>
<dbReference type="Pfam" id="PF01266">
    <property type="entry name" value="DAO"/>
    <property type="match status" value="1"/>
</dbReference>
<keyword evidence="4" id="KW-1185">Reference proteome</keyword>
<evidence type="ECO:0000313" key="4">
    <source>
        <dbReference type="Proteomes" id="UP000248857"/>
    </source>
</evidence>
<reference evidence="3 4" key="1">
    <citation type="journal article" date="2018" name="Sci. Rep.">
        <title>A novel species of the marine cyanobacterium Acaryochloris with a unique pigment content and lifestyle.</title>
        <authorList>
            <person name="Partensky F."/>
            <person name="Six C."/>
            <person name="Ratin M."/>
            <person name="Garczarek L."/>
            <person name="Vaulot D."/>
            <person name="Probert I."/>
            <person name="Calteau A."/>
            <person name="Gourvil P."/>
            <person name="Marie D."/>
            <person name="Grebert T."/>
            <person name="Bouchier C."/>
            <person name="Le Panse S."/>
            <person name="Gachenot M."/>
            <person name="Rodriguez F."/>
            <person name="Garrido J.L."/>
        </authorList>
    </citation>
    <scope>NUCLEOTIDE SEQUENCE [LARGE SCALE GENOMIC DNA]</scope>
    <source>
        <strain evidence="3 4">RCC1774</strain>
    </source>
</reference>
<dbReference type="OrthoDB" id="9794226at2"/>
<sequence length="376" mass="41269">MKIAIVGCGIVGAAIAYTLSQKTDWEITVWDRRTPDKWEATGAALGVLMAVVRTRLKGKHVRLCLESLQCYESIIPQLEALTNIAIPYNRGGIVQLCFNPQDLVYWQKTQAMRQRQGFTLEILNRAQLLKRYPDLSEARQAKNAAVGAIYSPQDRQVDPVICAQALIKAAQLQGVQFIWQTPIQDFRCGSDQRVTYVVTETDVTPVDAVVITAGLDSQLLTAQLQPSLTLQPVLGQALRLKRPDPFAYPYPVVNGGDVHLVPLNAQELWVGATVEFPEEDSLESPQANPALLEQVLGDAIALDPTLATAEILQTWSGLRPRPDGRPAPVIETLASHPNVVLATAHYRNGVLLAPITAVRVQNLLAALLNDPRFIVV</sequence>
<evidence type="ECO:0000256" key="1">
    <source>
        <dbReference type="ARBA" id="ARBA00023002"/>
    </source>
</evidence>
<gene>
    <name evidence="3" type="primary">thiO_1</name>
    <name evidence="3" type="ORF">C1752_03716</name>
</gene>
<accession>A0A2W1JFH5</accession>
<dbReference type="GO" id="GO:0043799">
    <property type="term" value="F:glycine oxidase activity"/>
    <property type="evidence" value="ECO:0007669"/>
    <property type="project" value="UniProtKB-EC"/>
</dbReference>
<feature type="domain" description="FAD dependent oxidoreductase" evidence="2">
    <location>
        <begin position="2"/>
        <end position="358"/>
    </location>
</feature>
<keyword evidence="1 3" id="KW-0560">Oxidoreductase</keyword>
<dbReference type="Gene3D" id="3.30.9.10">
    <property type="entry name" value="D-Amino Acid Oxidase, subunit A, domain 2"/>
    <property type="match status" value="1"/>
</dbReference>
<dbReference type="InterPro" id="IPR006076">
    <property type="entry name" value="FAD-dep_OxRdtase"/>
</dbReference>
<dbReference type="SUPFAM" id="SSF51905">
    <property type="entry name" value="FAD/NAD(P)-binding domain"/>
    <property type="match status" value="1"/>
</dbReference>